<name>A0A8V5HBL6_MELUD</name>
<accession>A0A8V5HBL6</accession>
<dbReference type="Ensembl" id="ENSMUNT00000029705.1">
    <property type="protein sequence ID" value="ENSMUNP00000026007.1"/>
    <property type="gene ID" value="ENSMUNG00000019508.1"/>
</dbReference>
<proteinExistence type="predicted"/>
<dbReference type="OrthoDB" id="9398260at2759"/>
<feature type="compositionally biased region" description="Pro residues" evidence="1">
    <location>
        <begin position="173"/>
        <end position="186"/>
    </location>
</feature>
<dbReference type="Proteomes" id="UP000694405">
    <property type="component" value="Chromosome 25"/>
</dbReference>
<reference evidence="2" key="1">
    <citation type="submission" date="2020-03" db="EMBL/GenBank/DDBJ databases">
        <title>Melopsittacus undulatus (budgerigar) genome, bMelUnd1, maternal haplotype with Z.</title>
        <authorList>
            <person name="Gedman G."/>
            <person name="Mountcastle J."/>
            <person name="Haase B."/>
            <person name="Formenti G."/>
            <person name="Wright T."/>
            <person name="Apodaca J."/>
            <person name="Pelan S."/>
            <person name="Chow W."/>
            <person name="Rhie A."/>
            <person name="Howe K."/>
            <person name="Fedrigo O."/>
            <person name="Jarvis E.D."/>
        </authorList>
    </citation>
    <scope>NUCLEOTIDE SEQUENCE [LARGE SCALE GENOMIC DNA]</scope>
</reference>
<dbReference type="PANTHER" id="PTHR15132:SF1">
    <property type="entry name" value="SNRNA-ACTIVATING PROTEIN COMPLEX SUBUNIT 2"/>
    <property type="match status" value="1"/>
</dbReference>
<dbReference type="Pfam" id="PF11035">
    <property type="entry name" value="SNAPC2"/>
    <property type="match status" value="1"/>
</dbReference>
<keyword evidence="3" id="KW-1185">Reference proteome</keyword>
<dbReference type="AlphaFoldDB" id="A0A8V5HBL6"/>
<dbReference type="RefSeq" id="XP_033928124.1">
    <property type="nucleotide sequence ID" value="XM_034072233.1"/>
</dbReference>
<dbReference type="GeneID" id="117437672"/>
<protein>
    <submittedName>
        <fullName evidence="2">Uncharacterized protein</fullName>
    </submittedName>
</protein>
<sequence length="329" mass="35949">MKPPVRPRWAPLRFSASVPDGPRGTWTEREKRTLLRELRNRNLRDRNRNRDLRDPELRERLPRRSEAEIQAFLCRLRGRAAREALCGQFRHCLGQPRPRPAPIEVWLEVASVLSEGLEEAAMAAFGQVFTVAGTEPLSLSLAPPSEPPRSQSEPVPSEPRPSEPRSSQSEPVPSEPRPSGPRPLPSEPGSVQSDPLPPEPRPSEPAAVQSGAPPPEPRPLHVDFQRVYEYLGRLSRDGRGPAPPPGESLLLLALLGSLPLELGSLDLGALRNHFRGVYSDLTGPPPAPPEAPPPGLGPAPSPWAELGLSPLNLFRVPLRLLRRGGVTSG</sequence>
<dbReference type="PANTHER" id="PTHR15132">
    <property type="entry name" value="SNRNA-ACTIVATING PROTEIN COMPLEX SUBUNIT 2"/>
    <property type="match status" value="1"/>
</dbReference>
<feature type="region of interest" description="Disordered" evidence="1">
    <location>
        <begin position="1"/>
        <end position="27"/>
    </location>
</feature>
<reference evidence="2" key="3">
    <citation type="submission" date="2025-09" db="UniProtKB">
        <authorList>
            <consortium name="Ensembl"/>
        </authorList>
    </citation>
    <scope>IDENTIFICATION</scope>
</reference>
<dbReference type="GO" id="GO:0016604">
    <property type="term" value="C:nuclear body"/>
    <property type="evidence" value="ECO:0007669"/>
    <property type="project" value="TreeGrafter"/>
</dbReference>
<dbReference type="PRINTS" id="PR01217">
    <property type="entry name" value="PRICHEXTENSN"/>
</dbReference>
<organism evidence="2 3">
    <name type="scientific">Melopsittacus undulatus</name>
    <name type="common">Budgerigar</name>
    <name type="synonym">Psittacus undulatus</name>
    <dbReference type="NCBI Taxonomy" id="13146"/>
    <lineage>
        <taxon>Eukaryota</taxon>
        <taxon>Metazoa</taxon>
        <taxon>Chordata</taxon>
        <taxon>Craniata</taxon>
        <taxon>Vertebrata</taxon>
        <taxon>Euteleostomi</taxon>
        <taxon>Archelosauria</taxon>
        <taxon>Archosauria</taxon>
        <taxon>Dinosauria</taxon>
        <taxon>Saurischia</taxon>
        <taxon>Theropoda</taxon>
        <taxon>Coelurosauria</taxon>
        <taxon>Aves</taxon>
        <taxon>Neognathae</taxon>
        <taxon>Neoaves</taxon>
        <taxon>Telluraves</taxon>
        <taxon>Australaves</taxon>
        <taxon>Psittaciformes</taxon>
        <taxon>Psittaculidae</taxon>
        <taxon>Melopsittacus</taxon>
    </lineage>
</organism>
<feature type="region of interest" description="Disordered" evidence="1">
    <location>
        <begin position="139"/>
        <end position="221"/>
    </location>
</feature>
<feature type="compositionally biased region" description="Low complexity" evidence="1">
    <location>
        <begin position="139"/>
        <end position="155"/>
    </location>
</feature>
<feature type="region of interest" description="Disordered" evidence="1">
    <location>
        <begin position="281"/>
        <end position="302"/>
    </location>
</feature>
<dbReference type="GO" id="GO:0016251">
    <property type="term" value="F:RNA polymerase II general transcription initiation factor activity"/>
    <property type="evidence" value="ECO:0007669"/>
    <property type="project" value="InterPro"/>
</dbReference>
<dbReference type="GO" id="GO:0009301">
    <property type="term" value="P:snRNA transcription"/>
    <property type="evidence" value="ECO:0007669"/>
    <property type="project" value="InterPro"/>
</dbReference>
<dbReference type="InterPro" id="IPR021281">
    <property type="entry name" value="SNAPC2"/>
</dbReference>
<feature type="compositionally biased region" description="Pro residues" evidence="1">
    <location>
        <begin position="283"/>
        <end position="301"/>
    </location>
</feature>
<gene>
    <name evidence="2" type="primary">LOC117437672</name>
</gene>
<evidence type="ECO:0000256" key="1">
    <source>
        <dbReference type="SAM" id="MobiDB-lite"/>
    </source>
</evidence>
<reference evidence="2" key="2">
    <citation type="submission" date="2025-08" db="UniProtKB">
        <authorList>
            <consortium name="Ensembl"/>
        </authorList>
    </citation>
    <scope>IDENTIFICATION</scope>
</reference>
<evidence type="ECO:0000313" key="2">
    <source>
        <dbReference type="Ensembl" id="ENSMUNP00000026007.1"/>
    </source>
</evidence>
<evidence type="ECO:0000313" key="3">
    <source>
        <dbReference type="Proteomes" id="UP000694405"/>
    </source>
</evidence>